<dbReference type="GO" id="GO:0047617">
    <property type="term" value="F:fatty acyl-CoA hydrolase activity"/>
    <property type="evidence" value="ECO:0007669"/>
    <property type="project" value="TreeGrafter"/>
</dbReference>
<feature type="domain" description="Thioesterase" evidence="3">
    <location>
        <begin position="18"/>
        <end position="101"/>
    </location>
</feature>
<dbReference type="PANTHER" id="PTHR31793:SF27">
    <property type="entry name" value="NOVEL THIOESTERASE SUPERFAMILY DOMAIN AND SAPOSIN A-TYPE DOMAIN CONTAINING PROTEIN (0610012H03RIK)"/>
    <property type="match status" value="1"/>
</dbReference>
<dbReference type="InterPro" id="IPR006683">
    <property type="entry name" value="Thioestr_dom"/>
</dbReference>
<dbReference type="AlphaFoldDB" id="A0A143P8R4"/>
<evidence type="ECO:0000259" key="3">
    <source>
        <dbReference type="Pfam" id="PF03061"/>
    </source>
</evidence>
<name>A0A143P8R4_9STAP</name>
<dbReference type="NCBIfam" id="TIGR00051">
    <property type="entry name" value="YbgC/FadM family acyl-CoA thioesterase"/>
    <property type="match status" value="1"/>
</dbReference>
<comment type="similarity">
    <text evidence="1">Belongs to the 4-hydroxybenzoyl-CoA thioesterase family.</text>
</comment>
<evidence type="ECO:0000256" key="2">
    <source>
        <dbReference type="ARBA" id="ARBA00022801"/>
    </source>
</evidence>
<evidence type="ECO:0000313" key="5">
    <source>
        <dbReference type="EMBL" id="RZI02305.1"/>
    </source>
</evidence>
<dbReference type="Gene3D" id="3.10.129.10">
    <property type="entry name" value="Hotdog Thioesterase"/>
    <property type="match status" value="1"/>
</dbReference>
<evidence type="ECO:0000256" key="1">
    <source>
        <dbReference type="ARBA" id="ARBA00005953"/>
    </source>
</evidence>
<dbReference type="PANTHER" id="PTHR31793">
    <property type="entry name" value="4-HYDROXYBENZOYL-COA THIOESTERASE FAMILY MEMBER"/>
    <property type="match status" value="1"/>
</dbReference>
<sequence length="153" mass="18354">MIYSITEIEARYQETDKMGFIYHGNYATWFEVARTDYISKLGFNYADMEKRGIISPVTDLNIKYIKPVTYPEKVRIKTWVERYSRIRSLYCYEIYNENDEVTTKGSTELICMTEDTRTPIRLDRHFPDWHETYQEVEKRNRAGENFEVTNGIE</sequence>
<dbReference type="InterPro" id="IPR006684">
    <property type="entry name" value="YbgC/YbaW"/>
</dbReference>
<evidence type="ECO:0000313" key="4">
    <source>
        <dbReference type="EMBL" id="QQS83344.1"/>
    </source>
</evidence>
<evidence type="ECO:0000313" key="6">
    <source>
        <dbReference type="Proteomes" id="UP000293854"/>
    </source>
</evidence>
<dbReference type="EMBL" id="CP068073">
    <property type="protein sequence ID" value="QQS83344.1"/>
    <property type="molecule type" value="Genomic_DNA"/>
</dbReference>
<protein>
    <submittedName>
        <fullName evidence="5">Acyl-CoA thioesterase</fullName>
    </submittedName>
</protein>
<dbReference type="Pfam" id="PF03061">
    <property type="entry name" value="4HBT"/>
    <property type="match status" value="1"/>
</dbReference>
<dbReference type="Proteomes" id="UP000595942">
    <property type="component" value="Chromosome"/>
</dbReference>
<dbReference type="OrthoDB" id="9800856at2"/>
<dbReference type="SUPFAM" id="SSF54637">
    <property type="entry name" value="Thioesterase/thiol ester dehydrase-isomerase"/>
    <property type="match status" value="1"/>
</dbReference>
<dbReference type="InterPro" id="IPR050563">
    <property type="entry name" value="4-hydroxybenzoyl-CoA_TE"/>
</dbReference>
<keyword evidence="2" id="KW-0378">Hydrolase</keyword>
<dbReference type="Proteomes" id="UP000293854">
    <property type="component" value="Unassembled WGS sequence"/>
</dbReference>
<dbReference type="CDD" id="cd00586">
    <property type="entry name" value="4HBT"/>
    <property type="match status" value="1"/>
</dbReference>
<evidence type="ECO:0000313" key="7">
    <source>
        <dbReference type="Proteomes" id="UP000595942"/>
    </source>
</evidence>
<dbReference type="EMBL" id="RQTE01000107">
    <property type="protein sequence ID" value="RZI02305.1"/>
    <property type="molecule type" value="Genomic_DNA"/>
</dbReference>
<organism evidence="5 6">
    <name type="scientific">Staphylococcus condimenti</name>
    <dbReference type="NCBI Taxonomy" id="70255"/>
    <lineage>
        <taxon>Bacteria</taxon>
        <taxon>Bacillati</taxon>
        <taxon>Bacillota</taxon>
        <taxon>Bacilli</taxon>
        <taxon>Bacillales</taxon>
        <taxon>Staphylococcaceae</taxon>
        <taxon>Staphylococcus</taxon>
    </lineage>
</organism>
<dbReference type="KEGG" id="scv:A4G25_02510"/>
<reference evidence="4 7" key="2">
    <citation type="submission" date="2021-01" db="EMBL/GenBank/DDBJ databases">
        <title>FDA dAtabase for Regulatory Grade micrObial Sequences (FDA-ARGOS): Supporting development and validation of Infectious Disease Dx tests.</title>
        <authorList>
            <person name="Sproer C."/>
            <person name="Gronow S."/>
            <person name="Severitt S."/>
            <person name="Schroder I."/>
            <person name="Tallon L."/>
            <person name="Sadzewicz L."/>
            <person name="Zhao X."/>
            <person name="Boylan J."/>
            <person name="Ott S."/>
            <person name="Bowen H."/>
            <person name="Vavikolanu K."/>
            <person name="Mehta A."/>
            <person name="Aluvathingal J."/>
            <person name="Nadendla S."/>
            <person name="Lowell S."/>
            <person name="Myers T."/>
            <person name="Yan Y."/>
            <person name="Sichtig H."/>
        </authorList>
    </citation>
    <scope>NUCLEOTIDE SEQUENCE [LARGE SCALE GENOMIC DNA]</scope>
    <source>
        <strain evidence="4 7">FDAARGOS_1148</strain>
    </source>
</reference>
<gene>
    <name evidence="5" type="ORF">EIG99_06600</name>
    <name evidence="4" type="ORF">I6J05_03200</name>
</gene>
<reference evidence="5 6" key="1">
    <citation type="submission" date="2018-11" db="EMBL/GenBank/DDBJ databases">
        <title>Genomic profiling of Staphylococcus species from a Poultry farm system in KwaZulu-Natal, South Africa.</title>
        <authorList>
            <person name="Amoako D.G."/>
            <person name="Somboro A.M."/>
            <person name="Abia A.L.K."/>
            <person name="Bester L.A."/>
            <person name="Essack S.Y."/>
        </authorList>
    </citation>
    <scope>NUCLEOTIDE SEQUENCE [LARGE SCALE GENOMIC DNA]</scope>
    <source>
        <strain evidence="5 6">SA11</strain>
    </source>
</reference>
<keyword evidence="7" id="KW-1185">Reference proteome</keyword>
<accession>A0A143P8R4</accession>
<dbReference type="NCBIfam" id="NF047424">
    <property type="entry name" value="MenI_Staph"/>
    <property type="match status" value="1"/>
</dbReference>
<dbReference type="RefSeq" id="WP_015900241.1">
    <property type="nucleotide sequence ID" value="NZ_CP015114.1"/>
</dbReference>
<proteinExistence type="inferred from homology"/>
<dbReference type="GeneID" id="93726722"/>
<dbReference type="InterPro" id="IPR029069">
    <property type="entry name" value="HotDog_dom_sf"/>
</dbReference>